<feature type="repeat" description="WD" evidence="3">
    <location>
        <begin position="51"/>
        <end position="83"/>
    </location>
</feature>
<proteinExistence type="predicted"/>
<sequence>MSSRRKTRKNAVPIHDLIFERSLGYIRPLPAQRQSHFHEACVSRLRLCTELRGHQGCVNRISWNEEGTKLVSGSDDRSLLIWSYSDVFTEPIEIDTGHRANIFGARFIPCSGDRVLVSGAMDKQVRLHTVDPDRTVVYNVHTDRVKAVEVEHMNPHLFFSAAEDGTVQQFDLRMHGGGVNHEGLGAPTSTSVSTVLLGAGPVGNPRGPPFYVELKHLAINRMRPYELAIAAGDPFVRIYDRRYLCPGGAQPQPAMLYLTPPHLADACSNRRGTETHVTSVAFSSCGASLVANYHSDHVYTFDVRGAGHLDAPPYIDPQGPGGAWSMGAEAEVEESIDS</sequence>
<evidence type="ECO:0000313" key="5">
    <source>
        <dbReference type="Proteomes" id="UP001190700"/>
    </source>
</evidence>
<dbReference type="Proteomes" id="UP001190700">
    <property type="component" value="Unassembled WGS sequence"/>
</dbReference>
<dbReference type="GO" id="GO:0080008">
    <property type="term" value="C:Cul4-RING E3 ubiquitin ligase complex"/>
    <property type="evidence" value="ECO:0007669"/>
    <property type="project" value="TreeGrafter"/>
</dbReference>
<dbReference type="InterPro" id="IPR045151">
    <property type="entry name" value="DCAF8"/>
</dbReference>
<name>A0AAE0FB62_9CHLO</name>
<protein>
    <submittedName>
        <fullName evidence="4">Uncharacterized protein</fullName>
    </submittedName>
</protein>
<evidence type="ECO:0000313" key="4">
    <source>
        <dbReference type="EMBL" id="KAK3256556.1"/>
    </source>
</evidence>
<reference evidence="4 5" key="1">
    <citation type="journal article" date="2015" name="Genome Biol. Evol.">
        <title>Comparative Genomics of a Bacterivorous Green Alga Reveals Evolutionary Causalities and Consequences of Phago-Mixotrophic Mode of Nutrition.</title>
        <authorList>
            <person name="Burns J.A."/>
            <person name="Paasch A."/>
            <person name="Narechania A."/>
            <person name="Kim E."/>
        </authorList>
    </citation>
    <scope>NUCLEOTIDE SEQUENCE [LARGE SCALE GENOMIC DNA]</scope>
    <source>
        <strain evidence="4 5">PLY_AMNH</strain>
    </source>
</reference>
<dbReference type="PROSITE" id="PS50082">
    <property type="entry name" value="WD_REPEATS_2"/>
    <property type="match status" value="1"/>
</dbReference>
<dbReference type="PANTHER" id="PTHR15574">
    <property type="entry name" value="WD REPEAT DOMAIN-CONTAINING FAMILY"/>
    <property type="match status" value="1"/>
</dbReference>
<dbReference type="Pfam" id="PF00400">
    <property type="entry name" value="WD40"/>
    <property type="match status" value="1"/>
</dbReference>
<keyword evidence="2" id="KW-0677">Repeat</keyword>
<dbReference type="SMART" id="SM00320">
    <property type="entry name" value="WD40"/>
    <property type="match status" value="4"/>
</dbReference>
<evidence type="ECO:0000256" key="2">
    <source>
        <dbReference type="ARBA" id="ARBA00022737"/>
    </source>
</evidence>
<dbReference type="SUPFAM" id="SSF50978">
    <property type="entry name" value="WD40 repeat-like"/>
    <property type="match status" value="1"/>
</dbReference>
<dbReference type="GO" id="GO:0045717">
    <property type="term" value="P:negative regulation of fatty acid biosynthetic process"/>
    <property type="evidence" value="ECO:0007669"/>
    <property type="project" value="TreeGrafter"/>
</dbReference>
<dbReference type="GO" id="GO:0005737">
    <property type="term" value="C:cytoplasm"/>
    <property type="evidence" value="ECO:0007669"/>
    <property type="project" value="TreeGrafter"/>
</dbReference>
<gene>
    <name evidence="4" type="ORF">CYMTET_34314</name>
</gene>
<dbReference type="PANTHER" id="PTHR15574:SF40">
    <property type="entry name" value="WD AND TETRATRICOPEPTIDE REPEATS PROTEIN 1"/>
    <property type="match status" value="1"/>
</dbReference>
<dbReference type="Gene3D" id="2.130.10.10">
    <property type="entry name" value="YVTN repeat-like/Quinoprotein amine dehydrogenase"/>
    <property type="match status" value="2"/>
</dbReference>
<organism evidence="4 5">
    <name type="scientific">Cymbomonas tetramitiformis</name>
    <dbReference type="NCBI Taxonomy" id="36881"/>
    <lineage>
        <taxon>Eukaryota</taxon>
        <taxon>Viridiplantae</taxon>
        <taxon>Chlorophyta</taxon>
        <taxon>Pyramimonadophyceae</taxon>
        <taxon>Pyramimonadales</taxon>
        <taxon>Pyramimonadaceae</taxon>
        <taxon>Cymbomonas</taxon>
    </lineage>
</organism>
<dbReference type="InterPro" id="IPR001680">
    <property type="entry name" value="WD40_rpt"/>
</dbReference>
<dbReference type="PROSITE" id="PS50294">
    <property type="entry name" value="WD_REPEATS_REGION"/>
    <property type="match status" value="1"/>
</dbReference>
<dbReference type="InterPro" id="IPR015943">
    <property type="entry name" value="WD40/YVTN_repeat-like_dom_sf"/>
</dbReference>
<comment type="caution">
    <text evidence="4">The sequence shown here is derived from an EMBL/GenBank/DDBJ whole genome shotgun (WGS) entry which is preliminary data.</text>
</comment>
<dbReference type="AlphaFoldDB" id="A0AAE0FB62"/>
<dbReference type="EMBL" id="LGRX02021542">
    <property type="protein sequence ID" value="KAK3256556.1"/>
    <property type="molecule type" value="Genomic_DNA"/>
</dbReference>
<evidence type="ECO:0000256" key="1">
    <source>
        <dbReference type="ARBA" id="ARBA00022574"/>
    </source>
</evidence>
<evidence type="ECO:0000256" key="3">
    <source>
        <dbReference type="PROSITE-ProRule" id="PRU00221"/>
    </source>
</evidence>
<keyword evidence="5" id="KW-1185">Reference proteome</keyword>
<keyword evidence="1 3" id="KW-0853">WD repeat</keyword>
<accession>A0AAE0FB62</accession>
<dbReference type="InterPro" id="IPR036322">
    <property type="entry name" value="WD40_repeat_dom_sf"/>
</dbReference>